<dbReference type="AlphaFoldDB" id="A0A0C5JAR1"/>
<dbReference type="HOGENOM" id="CLU_983093_0_0_4"/>
<accession>A0A0C5JAR1</accession>
<gene>
    <name evidence="1" type="ORF">PG1C_11015</name>
</gene>
<proteinExistence type="predicted"/>
<dbReference type="InterPro" id="IPR029044">
    <property type="entry name" value="Nucleotide-diphossugar_trans"/>
</dbReference>
<sequence>MQGYITLATGSRFYLDLAMNLVLSLKLNDPTRPVCIVTDRTMDIPEACRKFIDRITFMDAKPGFHGCLNKLRINEVSPFDETMFVDSDCILLKNDMDRHWAKFQSPGFCSPGGKATSGRWYGFDIAKVIKKLGIDYMRILNSGVFYFRQGAESDHFFATALDLVENHKELLGSFHRNKLQLADEPFIGATLGKLHTPTVSYQPAEGSIQITTINASDMQFDPFTHTSRITRYDDFRLLGRFFPRTHVQHSPTFAHFVKLKPKAVYQRISDQLRDHFGLPRFTA</sequence>
<dbReference type="RefSeq" id="WP_202634852.1">
    <property type="nucleotide sequence ID" value="NZ_CP010554.1"/>
</dbReference>
<name>A0A0C5JAR1_9PROT</name>
<dbReference type="Gene3D" id="3.90.550.10">
    <property type="entry name" value="Spore Coat Polysaccharide Biosynthesis Protein SpsA, Chain A"/>
    <property type="match status" value="1"/>
</dbReference>
<dbReference type="KEGG" id="rbu:PG1C_11015"/>
<protein>
    <recommendedName>
        <fullName evidence="3">Nucleotide-diphospho-sugar transferase domain-containing protein</fullName>
    </recommendedName>
</protein>
<evidence type="ECO:0000313" key="1">
    <source>
        <dbReference type="EMBL" id="AJP48814.1"/>
    </source>
</evidence>
<organism evidence="1 2">
    <name type="scientific">Rugosibacter aromaticivorans</name>
    <dbReference type="NCBI Taxonomy" id="1565605"/>
    <lineage>
        <taxon>Bacteria</taxon>
        <taxon>Pseudomonadati</taxon>
        <taxon>Pseudomonadota</taxon>
        <taxon>Betaproteobacteria</taxon>
        <taxon>Nitrosomonadales</taxon>
        <taxon>Sterolibacteriaceae</taxon>
        <taxon>Rugosibacter</taxon>
    </lineage>
</organism>
<dbReference type="SUPFAM" id="SSF53448">
    <property type="entry name" value="Nucleotide-diphospho-sugar transferases"/>
    <property type="match status" value="1"/>
</dbReference>
<dbReference type="EMBL" id="CP010554">
    <property type="protein sequence ID" value="AJP48814.1"/>
    <property type="molecule type" value="Genomic_DNA"/>
</dbReference>
<dbReference type="Proteomes" id="UP000061603">
    <property type="component" value="Chromosome"/>
</dbReference>
<evidence type="ECO:0008006" key="3">
    <source>
        <dbReference type="Google" id="ProtNLM"/>
    </source>
</evidence>
<keyword evidence="2" id="KW-1185">Reference proteome</keyword>
<evidence type="ECO:0000313" key="2">
    <source>
        <dbReference type="Proteomes" id="UP000061603"/>
    </source>
</evidence>
<reference evidence="1 2" key="1">
    <citation type="journal article" date="2015" name="Genome Announc.">
        <title>Complete Genome Sequence of a Novel Bacterium within the Family Rhodocyclaceae That Degrades Polycyclic Aromatic Hydrocarbons.</title>
        <authorList>
            <person name="Singleton D.R."/>
            <person name="Dickey A.N."/>
            <person name="Scholl E.H."/>
            <person name="Wright F.A."/>
            <person name="Aitken M.D."/>
        </authorList>
    </citation>
    <scope>NUCLEOTIDE SEQUENCE [LARGE SCALE GENOMIC DNA]</scope>
    <source>
        <strain evidence="2">PG1-Ca6</strain>
    </source>
</reference>